<dbReference type="Proteomes" id="UP000002669">
    <property type="component" value="Unassembled WGS sequence"/>
</dbReference>
<dbReference type="OrthoDB" id="4169126at2759"/>
<sequence length="286" mass="33023">MSCVIERPPTRTSAKVAQLLKSAVRKGFDPKDADRIMSKAKMSDHLIEIYNYLDTSKKYYITPESTIPSIKIHMGAKPRFFEQTSERELNENYGLPTFQLEPHTEENPIPPTILTHLMVSWNNRGENIMMLGGSSPSPRSEDYRWLTEMIYKYKYFPHLMVMSLHWVNEDNTEKLILRSELILIRLIVFKGRKDEKEPHDIIPALLISVRPYQYVIIEAYYDGKDVHENYGEPIAMSDKVPPKELDRGMKYVIGWATAQPCGKTASYEVSPKSFVGLIRMASFVRA</sequence>
<dbReference type="OMA" id="WATAQPC"/>
<dbReference type="HOGENOM" id="CLU_084805_0_0_1"/>
<dbReference type="eggNOG" id="ENOG502RAT8">
    <property type="taxonomic scope" value="Eukaryota"/>
</dbReference>
<reference evidence="2" key="1">
    <citation type="journal article" date="2012" name="MBio">
        <title>Comparative genome analysis of Trichophyton rubrum and related dermatophytes reveals candidate genes involved in infection.</title>
        <authorList>
            <person name="Martinez D.A."/>
            <person name="Oliver B.G."/>
            <person name="Graeser Y."/>
            <person name="Goldberg J.M."/>
            <person name="Li W."/>
            <person name="Martinez-Rossi N.M."/>
            <person name="Monod M."/>
            <person name="Shelest E."/>
            <person name="Barton R.C."/>
            <person name="Birch E."/>
            <person name="Brakhage A.A."/>
            <person name="Chen Z."/>
            <person name="Gurr S.J."/>
            <person name="Heiman D."/>
            <person name="Heitman J."/>
            <person name="Kosti I."/>
            <person name="Rossi A."/>
            <person name="Saif S."/>
            <person name="Samalova M."/>
            <person name="Saunders C.W."/>
            <person name="Shea T."/>
            <person name="Summerbell R.C."/>
            <person name="Xu J."/>
            <person name="Young S."/>
            <person name="Zeng Q."/>
            <person name="Birren B.W."/>
            <person name="Cuomo C.A."/>
            <person name="White T.C."/>
        </authorList>
    </citation>
    <scope>NUCLEOTIDE SEQUENCE [LARGE SCALE GENOMIC DNA]</scope>
    <source>
        <strain evidence="2">ATCC MYA-4604 / CBS 118893</strain>
    </source>
</reference>
<dbReference type="VEuPathDB" id="FungiDB:MGYG_09028"/>
<dbReference type="RefSeq" id="XP_003173627.1">
    <property type="nucleotide sequence ID" value="XM_003173579.1"/>
</dbReference>
<organism evidence="2">
    <name type="scientific">Arthroderma gypseum (strain ATCC MYA-4604 / CBS 118893)</name>
    <name type="common">Microsporum gypseum</name>
    <dbReference type="NCBI Taxonomy" id="535722"/>
    <lineage>
        <taxon>Eukaryota</taxon>
        <taxon>Fungi</taxon>
        <taxon>Dikarya</taxon>
        <taxon>Ascomycota</taxon>
        <taxon>Pezizomycotina</taxon>
        <taxon>Eurotiomycetes</taxon>
        <taxon>Eurotiomycetidae</taxon>
        <taxon>Onygenales</taxon>
        <taxon>Arthrodermataceae</taxon>
        <taxon>Nannizzia</taxon>
    </lineage>
</organism>
<dbReference type="InParanoid" id="E4UTZ1"/>
<dbReference type="GeneID" id="10028910"/>
<gene>
    <name evidence="1" type="ORF">MGYG_09028</name>
</gene>
<evidence type="ECO:0000313" key="1">
    <source>
        <dbReference type="EMBL" id="EFR00797.1"/>
    </source>
</evidence>
<dbReference type="STRING" id="535722.E4UTZ1"/>
<evidence type="ECO:0000313" key="2">
    <source>
        <dbReference type="Proteomes" id="UP000002669"/>
    </source>
</evidence>
<protein>
    <submittedName>
        <fullName evidence="1">Uncharacterized protein</fullName>
    </submittedName>
</protein>
<dbReference type="EMBL" id="DS989824">
    <property type="protein sequence ID" value="EFR00797.1"/>
    <property type="molecule type" value="Genomic_DNA"/>
</dbReference>
<proteinExistence type="predicted"/>
<keyword evidence="2" id="KW-1185">Reference proteome</keyword>
<dbReference type="AlphaFoldDB" id="E4UTZ1"/>
<accession>E4UTZ1</accession>
<name>E4UTZ1_ARTGP</name>